<organism evidence="1 2">
    <name type="scientific">Nonomuraea turkmeniaca</name>
    <dbReference type="NCBI Taxonomy" id="103838"/>
    <lineage>
        <taxon>Bacteria</taxon>
        <taxon>Bacillati</taxon>
        <taxon>Actinomycetota</taxon>
        <taxon>Actinomycetes</taxon>
        <taxon>Streptosporangiales</taxon>
        <taxon>Streptosporangiaceae</taxon>
        <taxon>Nonomuraea</taxon>
    </lineage>
</organism>
<comment type="caution">
    <text evidence="1">The sequence shown here is derived from an EMBL/GenBank/DDBJ whole genome shotgun (WGS) entry which is preliminary data.</text>
</comment>
<sequence length="91" mass="9804">MTDAGVIDDYVARLSHALQGPRQPKRDLLAEARDGLLDAALAWKRSGLERLEAELAVVRECGPVEEIAAGFQQELSAGTAASLTFPCGWPR</sequence>
<name>A0A5S4FG45_9ACTN</name>
<reference evidence="1 2" key="1">
    <citation type="submission" date="2019-05" db="EMBL/GenBank/DDBJ databases">
        <title>Draft genome sequence of Nonomuraea turkmeniaca DSM 43926.</title>
        <authorList>
            <person name="Saricaoglu S."/>
            <person name="Isik K."/>
        </authorList>
    </citation>
    <scope>NUCLEOTIDE SEQUENCE [LARGE SCALE GENOMIC DNA]</scope>
    <source>
        <strain evidence="1 2">DSM 43926</strain>
    </source>
</reference>
<evidence type="ECO:0000313" key="2">
    <source>
        <dbReference type="Proteomes" id="UP000309128"/>
    </source>
</evidence>
<evidence type="ECO:0000313" key="1">
    <source>
        <dbReference type="EMBL" id="TMR18550.1"/>
    </source>
</evidence>
<keyword evidence="2" id="KW-1185">Reference proteome</keyword>
<proteinExistence type="predicted"/>
<dbReference type="NCBIfam" id="NF038403">
    <property type="entry name" value="perm_prefix_1"/>
    <property type="match status" value="1"/>
</dbReference>
<dbReference type="OrthoDB" id="5187995at2"/>
<dbReference type="RefSeq" id="WP_138667965.1">
    <property type="nucleotide sequence ID" value="NZ_VCKY01000070.1"/>
</dbReference>
<dbReference type="AlphaFoldDB" id="A0A5S4FG45"/>
<dbReference type="Proteomes" id="UP000309128">
    <property type="component" value="Unassembled WGS sequence"/>
</dbReference>
<dbReference type="InterPro" id="IPR047928">
    <property type="entry name" value="Perm_prefix_1"/>
</dbReference>
<protein>
    <submittedName>
        <fullName evidence="1">Uncharacterized protein</fullName>
    </submittedName>
</protein>
<gene>
    <name evidence="1" type="ORF">ETD86_21630</name>
</gene>
<dbReference type="EMBL" id="VCKY01000070">
    <property type="protein sequence ID" value="TMR18550.1"/>
    <property type="molecule type" value="Genomic_DNA"/>
</dbReference>
<accession>A0A5S4FG45</accession>